<evidence type="ECO:0000256" key="1">
    <source>
        <dbReference type="ARBA" id="ARBA00022729"/>
    </source>
</evidence>
<evidence type="ECO:0000313" key="3">
    <source>
        <dbReference type="EMBL" id="MFD1179566.1"/>
    </source>
</evidence>
<name>A0ABW3S5A8_9BACL</name>
<reference evidence="4" key="1">
    <citation type="journal article" date="2019" name="Int. J. Syst. Evol. Microbiol.">
        <title>The Global Catalogue of Microorganisms (GCM) 10K type strain sequencing project: providing services to taxonomists for standard genome sequencing and annotation.</title>
        <authorList>
            <consortium name="The Broad Institute Genomics Platform"/>
            <consortium name="The Broad Institute Genome Sequencing Center for Infectious Disease"/>
            <person name="Wu L."/>
            <person name="Ma J."/>
        </authorList>
    </citation>
    <scope>NUCLEOTIDE SEQUENCE [LARGE SCALE GENOMIC DNA]</scope>
    <source>
        <strain evidence="4">CCUG 59189</strain>
    </source>
</reference>
<keyword evidence="1" id="KW-0732">Signal</keyword>
<dbReference type="EMBL" id="JBHTLM010000034">
    <property type="protein sequence ID" value="MFD1179566.1"/>
    <property type="molecule type" value="Genomic_DNA"/>
</dbReference>
<dbReference type="PROSITE" id="PS51272">
    <property type="entry name" value="SLH"/>
    <property type="match status" value="2"/>
</dbReference>
<proteinExistence type="predicted"/>
<accession>A0ABW3S5A8</accession>
<evidence type="ECO:0000259" key="2">
    <source>
        <dbReference type="PROSITE" id="PS51272"/>
    </source>
</evidence>
<dbReference type="RefSeq" id="WP_379321991.1">
    <property type="nucleotide sequence ID" value="NZ_JBHTLM010000034.1"/>
</dbReference>
<sequence>MSNTSYSFKENSHMIVNQGGEKKVMKKILSVALSTAMAFSMFASVAFGADAKMTDEQQFQALKTAGVMSGDADGLSHLDRALTRAELAKIIVKTMNLTPVDATSYKDKNYAKHWGRTYIEAATQAGILNGKDATKKLFDPNGKVTVQELAKVLVTAMKLEVPKDANNTASAWAKGYVAAAVKAGYLADGINYQAQATRSQAVVAAYAIFEAAQVPTVKSYKVVDSKNVEFTLSNGEVVKVTLEKALEANKATDVTFKTKDGKEIKTSVTWAVTDATKVESVSADNLKEVVVKYDGEVDKATAQLKDNYKLSGNLAIKSAVLNDAKNTVVLTLDGDAQLQNQQKYTLTVSGVKAGSKVISANNIEFAPVDAKIPTVESVTGLGTKAIKVVFSEPVKQSYTGSFLLDGQGFYGTPSVNNREMVLRSSSDLTVGDHTLSVAGVEDYSGLKSLKSEHKFTVAEDKTAPTISEATATLEKLTVTFSEDIDPDTLSVDNVYHKRGDSKIKPTRYVKLSGNKYEFYFTKENALPSYATTIYVEGVKDYSGNQISETSKAVTAQIDTERPTVVDVRVPAGQKAQLAITFSKDLQEGQKWADLITVKDKDGKVRQVSGATFKSDDNHNILLVNFFSDLPEGTNTLDIKGIKDSTVLGNVLLDYSTTFTVGDSGAPTFAGASFKVDAQARRAVVMFSEKMDTTTLVNKANYVLTLDGKLVALPNEATITVTQDGKGVVIDLPIEIGGVDVQTKWTDLRIQGVKDTTGNYLASFIKDIHLADYSSLNVKDAFEVNSTNYFASLTGKKEIKVKLDQAVSKILDKSKVTVSGNTVNSVTADNTDVITIKVDNEISTSTGLTVTFAGAKFVGVAQNEIALTDKVISQTATTDTVIADQVKPEVKFATNVSTYNDVDANATDSVYKFEINFTETLRTGLDNFIGEDLIVTRLTDNKVLTLDSGAAAYYTAAVSGDKVIVTVNDGTVANANAKYSIEIKSTAKYIQDEYGNIVAAKSAVRTN</sequence>
<dbReference type="InterPro" id="IPR001119">
    <property type="entry name" value="SLH_dom"/>
</dbReference>
<dbReference type="Gene3D" id="2.60.40.1220">
    <property type="match status" value="5"/>
</dbReference>
<gene>
    <name evidence="3" type="ORF">ACFQ3W_25160</name>
</gene>
<feature type="domain" description="SLH" evidence="2">
    <location>
        <begin position="102"/>
        <end position="167"/>
    </location>
</feature>
<dbReference type="Proteomes" id="UP001597262">
    <property type="component" value="Unassembled WGS sequence"/>
</dbReference>
<dbReference type="InterPro" id="IPR014755">
    <property type="entry name" value="Cu-Rt/internalin_Ig-like"/>
</dbReference>
<feature type="domain" description="SLH" evidence="2">
    <location>
        <begin position="42"/>
        <end position="101"/>
    </location>
</feature>
<keyword evidence="4" id="KW-1185">Reference proteome</keyword>
<organism evidence="3 4">
    <name type="scientific">Paenibacillus puldeungensis</name>
    <dbReference type="NCBI Taxonomy" id="696536"/>
    <lineage>
        <taxon>Bacteria</taxon>
        <taxon>Bacillati</taxon>
        <taxon>Bacillota</taxon>
        <taxon>Bacilli</taxon>
        <taxon>Bacillales</taxon>
        <taxon>Paenibacillaceae</taxon>
        <taxon>Paenibacillus</taxon>
    </lineage>
</organism>
<protein>
    <submittedName>
        <fullName evidence="3">Ig-like domain-containing protein</fullName>
    </submittedName>
</protein>
<evidence type="ECO:0000313" key="4">
    <source>
        <dbReference type="Proteomes" id="UP001597262"/>
    </source>
</evidence>
<comment type="caution">
    <text evidence="3">The sequence shown here is derived from an EMBL/GenBank/DDBJ whole genome shotgun (WGS) entry which is preliminary data.</text>
</comment>
<dbReference type="Pfam" id="PF00395">
    <property type="entry name" value="SLH"/>
    <property type="match status" value="1"/>
</dbReference>